<dbReference type="Proteomes" id="UP000631694">
    <property type="component" value="Unassembled WGS sequence"/>
</dbReference>
<dbReference type="InterPro" id="IPR011711">
    <property type="entry name" value="GntR_C"/>
</dbReference>
<dbReference type="PROSITE" id="PS50949">
    <property type="entry name" value="HTH_GNTR"/>
    <property type="match status" value="1"/>
</dbReference>
<dbReference type="Gene3D" id="1.20.120.530">
    <property type="entry name" value="GntR ligand-binding domain-like"/>
    <property type="match status" value="1"/>
</dbReference>
<keyword evidence="3" id="KW-0804">Transcription</keyword>
<dbReference type="EMBL" id="JADZLT010000050">
    <property type="protein sequence ID" value="MBH0238311.1"/>
    <property type="molecule type" value="Genomic_DNA"/>
</dbReference>
<evidence type="ECO:0000256" key="1">
    <source>
        <dbReference type="ARBA" id="ARBA00023015"/>
    </source>
</evidence>
<gene>
    <name evidence="5" type="ORF">I5731_10790</name>
</gene>
<dbReference type="PANTHER" id="PTHR43537:SF24">
    <property type="entry name" value="GLUCONATE OPERON TRANSCRIPTIONAL REPRESSOR"/>
    <property type="match status" value="1"/>
</dbReference>
<evidence type="ECO:0000313" key="6">
    <source>
        <dbReference type="Proteomes" id="UP000631694"/>
    </source>
</evidence>
<evidence type="ECO:0000256" key="2">
    <source>
        <dbReference type="ARBA" id="ARBA00023125"/>
    </source>
</evidence>
<keyword evidence="6" id="KW-1185">Reference proteome</keyword>
<dbReference type="Pfam" id="PF07729">
    <property type="entry name" value="FCD"/>
    <property type="match status" value="1"/>
</dbReference>
<dbReference type="GO" id="GO:0003677">
    <property type="term" value="F:DNA binding"/>
    <property type="evidence" value="ECO:0007669"/>
    <property type="project" value="UniProtKB-KW"/>
</dbReference>
<reference evidence="5" key="1">
    <citation type="submission" date="2020-12" db="EMBL/GenBank/DDBJ databases">
        <title>Methylobrevis albus sp. nov., isolated from fresh water lack sediment.</title>
        <authorList>
            <person name="Zou Q."/>
        </authorList>
    </citation>
    <scope>NUCLEOTIDE SEQUENCE</scope>
    <source>
        <strain evidence="5">L22</strain>
    </source>
</reference>
<organism evidence="5 6">
    <name type="scientific">Methylobrevis albus</name>
    <dbReference type="NCBI Taxonomy" id="2793297"/>
    <lineage>
        <taxon>Bacteria</taxon>
        <taxon>Pseudomonadati</taxon>
        <taxon>Pseudomonadota</taxon>
        <taxon>Alphaproteobacteria</taxon>
        <taxon>Hyphomicrobiales</taxon>
        <taxon>Pleomorphomonadaceae</taxon>
        <taxon>Methylobrevis</taxon>
    </lineage>
</organism>
<evidence type="ECO:0000256" key="3">
    <source>
        <dbReference type="ARBA" id="ARBA00023163"/>
    </source>
</evidence>
<dbReference type="SUPFAM" id="SSF48008">
    <property type="entry name" value="GntR ligand-binding domain-like"/>
    <property type="match status" value="1"/>
</dbReference>
<name>A0A931I3N7_9HYPH</name>
<dbReference type="InterPro" id="IPR000524">
    <property type="entry name" value="Tscrpt_reg_HTH_GntR"/>
</dbReference>
<dbReference type="Pfam" id="PF00392">
    <property type="entry name" value="GntR"/>
    <property type="match status" value="1"/>
</dbReference>
<accession>A0A931I3N7</accession>
<evidence type="ECO:0000313" key="5">
    <source>
        <dbReference type="EMBL" id="MBH0238311.1"/>
    </source>
</evidence>
<dbReference type="InterPro" id="IPR036388">
    <property type="entry name" value="WH-like_DNA-bd_sf"/>
</dbReference>
<dbReference type="SMART" id="SM00345">
    <property type="entry name" value="HTH_GNTR"/>
    <property type="match status" value="1"/>
</dbReference>
<keyword evidence="1" id="KW-0805">Transcription regulation</keyword>
<dbReference type="PRINTS" id="PR00035">
    <property type="entry name" value="HTHGNTR"/>
</dbReference>
<dbReference type="InterPro" id="IPR036390">
    <property type="entry name" value="WH_DNA-bd_sf"/>
</dbReference>
<dbReference type="AlphaFoldDB" id="A0A931I3N7"/>
<comment type="caution">
    <text evidence="5">The sequence shown here is derived from an EMBL/GenBank/DDBJ whole genome shotgun (WGS) entry which is preliminary data.</text>
</comment>
<dbReference type="CDD" id="cd07377">
    <property type="entry name" value="WHTH_GntR"/>
    <property type="match status" value="1"/>
</dbReference>
<evidence type="ECO:0000259" key="4">
    <source>
        <dbReference type="PROSITE" id="PS50949"/>
    </source>
</evidence>
<dbReference type="InterPro" id="IPR008920">
    <property type="entry name" value="TF_FadR/GntR_C"/>
</dbReference>
<sequence>MQKADDSGSEAASGSAVDQVVAAIRALIRERGLGVGDVLPSEAELGAMVGAGRNTVREAIRILKAYGIVESRQKVGAVITDRRREAVMDVFSFAIDISAATFRDVQGFRRLVEVNLAETLIGRLPAATLAAMAAENAAMAAAEDPAAAARHDYAFHRLLVEAAGNRTLAEVYAILRPVVQRLMETGKTERRARDGAFREHAAILDALGTGDRLGYAYHMNRHLDAGLEFLPEAGRG</sequence>
<protein>
    <submittedName>
        <fullName evidence="5">FadR family transcriptional regulator</fullName>
    </submittedName>
</protein>
<dbReference type="SMART" id="SM00895">
    <property type="entry name" value="FCD"/>
    <property type="match status" value="1"/>
</dbReference>
<feature type="domain" description="HTH gntR-type" evidence="4">
    <location>
        <begin position="14"/>
        <end position="82"/>
    </location>
</feature>
<dbReference type="Gene3D" id="1.10.10.10">
    <property type="entry name" value="Winged helix-like DNA-binding domain superfamily/Winged helix DNA-binding domain"/>
    <property type="match status" value="1"/>
</dbReference>
<dbReference type="SUPFAM" id="SSF46785">
    <property type="entry name" value="Winged helix' DNA-binding domain"/>
    <property type="match status" value="1"/>
</dbReference>
<proteinExistence type="predicted"/>
<keyword evidence="2" id="KW-0238">DNA-binding</keyword>
<dbReference type="GO" id="GO:0003700">
    <property type="term" value="F:DNA-binding transcription factor activity"/>
    <property type="evidence" value="ECO:0007669"/>
    <property type="project" value="InterPro"/>
</dbReference>
<dbReference type="PANTHER" id="PTHR43537">
    <property type="entry name" value="TRANSCRIPTIONAL REGULATOR, GNTR FAMILY"/>
    <property type="match status" value="1"/>
</dbReference>
<dbReference type="RefSeq" id="WP_197311393.1">
    <property type="nucleotide sequence ID" value="NZ_JADZLT010000050.1"/>
</dbReference>